<dbReference type="InterPro" id="IPR013174">
    <property type="entry name" value="DPM3"/>
</dbReference>
<dbReference type="GO" id="GO:0005789">
    <property type="term" value="C:endoplasmic reticulum membrane"/>
    <property type="evidence" value="ECO:0007669"/>
    <property type="project" value="UniProtKB-SubCell"/>
</dbReference>
<organism evidence="8 9">
    <name type="scientific">Cloeon dipterum</name>
    <dbReference type="NCBI Taxonomy" id="197152"/>
    <lineage>
        <taxon>Eukaryota</taxon>
        <taxon>Metazoa</taxon>
        <taxon>Ecdysozoa</taxon>
        <taxon>Arthropoda</taxon>
        <taxon>Hexapoda</taxon>
        <taxon>Insecta</taxon>
        <taxon>Pterygota</taxon>
        <taxon>Palaeoptera</taxon>
        <taxon>Ephemeroptera</taxon>
        <taxon>Pisciforma</taxon>
        <taxon>Baetidae</taxon>
        <taxon>Cloeon</taxon>
    </lineage>
</organism>
<protein>
    <recommendedName>
        <fullName evidence="7">Dolichol-phosphate mannosyltransferase subunit 3</fullName>
    </recommendedName>
</protein>
<dbReference type="GO" id="GO:0006506">
    <property type="term" value="P:GPI anchor biosynthetic process"/>
    <property type="evidence" value="ECO:0007669"/>
    <property type="project" value="TreeGrafter"/>
</dbReference>
<gene>
    <name evidence="8" type="ORF">CLODIP_2_CD14156</name>
</gene>
<comment type="caution">
    <text evidence="8">The sequence shown here is derived from an EMBL/GenBank/DDBJ whole genome shotgun (WGS) entry which is preliminary data.</text>
</comment>
<evidence type="ECO:0000256" key="3">
    <source>
        <dbReference type="ARBA" id="ARBA00022692"/>
    </source>
</evidence>
<comment type="function">
    <text evidence="7">Stabilizer subunit of the dolichol-phosphate mannose (DPM) synthase complex; tethers catalytic subunit to the ER.</text>
</comment>
<dbReference type="EMBL" id="CADEPI010000603">
    <property type="protein sequence ID" value="CAB3387652.1"/>
    <property type="molecule type" value="Genomic_DNA"/>
</dbReference>
<feature type="transmembrane region" description="Helical" evidence="7">
    <location>
        <begin position="38"/>
        <end position="58"/>
    </location>
</feature>
<comment type="subcellular location">
    <subcellularLocation>
        <location evidence="1 7">Endoplasmic reticulum membrane</location>
        <topology evidence="1 7">Multi-pass membrane protein</topology>
    </subcellularLocation>
</comment>
<dbReference type="OrthoDB" id="2014333at2759"/>
<keyword evidence="5 7" id="KW-1133">Transmembrane helix</keyword>
<comment type="pathway">
    <text evidence="7">Protein modification; protein glycosylation.</text>
</comment>
<keyword evidence="6 7" id="KW-0472">Membrane</keyword>
<comment type="caution">
    <text evidence="7">Lacks conserved residue(s) required for the propagation of feature annotation.</text>
</comment>
<evidence type="ECO:0000256" key="5">
    <source>
        <dbReference type="ARBA" id="ARBA00022989"/>
    </source>
</evidence>
<evidence type="ECO:0000256" key="7">
    <source>
        <dbReference type="RuleBase" id="RU365085"/>
    </source>
</evidence>
<dbReference type="AlphaFoldDB" id="A0A8S1E2I1"/>
<evidence type="ECO:0000256" key="2">
    <source>
        <dbReference type="ARBA" id="ARBA00010430"/>
    </source>
</evidence>
<keyword evidence="9" id="KW-1185">Reference proteome</keyword>
<reference evidence="8 9" key="1">
    <citation type="submission" date="2020-04" db="EMBL/GenBank/DDBJ databases">
        <authorList>
            <person name="Alioto T."/>
            <person name="Alioto T."/>
            <person name="Gomez Garrido J."/>
        </authorList>
    </citation>
    <scope>NUCLEOTIDE SEQUENCE [LARGE SCALE GENOMIC DNA]</scope>
</reference>
<proteinExistence type="inferred from homology"/>
<comment type="similarity">
    <text evidence="2 7">Belongs to the DPM3 family.</text>
</comment>
<comment type="subunit">
    <text evidence="7">Component of the dolichol-phosphate mannose (DPM) synthase complex.</text>
</comment>
<accession>A0A8S1E2I1</accession>
<evidence type="ECO:0000256" key="4">
    <source>
        <dbReference type="ARBA" id="ARBA00022824"/>
    </source>
</evidence>
<dbReference type="GO" id="GO:0033185">
    <property type="term" value="C:dolichol-phosphate-mannose synthase complex"/>
    <property type="evidence" value="ECO:0007669"/>
    <property type="project" value="TreeGrafter"/>
</dbReference>
<dbReference type="Pfam" id="PF08285">
    <property type="entry name" value="DPM3"/>
    <property type="match status" value="1"/>
</dbReference>
<dbReference type="PANTHER" id="PTHR16433:SF0">
    <property type="entry name" value="DOLICHOL-PHOSPHATE MANNOSYLTRANSFERASE SUBUNIT 3"/>
    <property type="match status" value="1"/>
</dbReference>
<evidence type="ECO:0000256" key="6">
    <source>
        <dbReference type="ARBA" id="ARBA00023136"/>
    </source>
</evidence>
<evidence type="ECO:0000313" key="9">
    <source>
        <dbReference type="Proteomes" id="UP000494165"/>
    </source>
</evidence>
<name>A0A8S1E2I1_9INSE</name>
<dbReference type="Proteomes" id="UP000494165">
    <property type="component" value="Unassembled WGS sequence"/>
</dbReference>
<evidence type="ECO:0000313" key="8">
    <source>
        <dbReference type="EMBL" id="CAB3387652.1"/>
    </source>
</evidence>
<keyword evidence="3 7" id="KW-0812">Transmembrane</keyword>
<sequence length="96" mass="10779">MTMLMQWLQVLVPAGVLWLSVAATFLKDKTFFEQESAFVQFLLLLPLLALIALGVYAAGTVLYKTFTFNDCTEASKDLQKDVAEAKEFLKKNNLVD</sequence>
<keyword evidence="4 7" id="KW-0256">Endoplasmic reticulum</keyword>
<dbReference type="PANTHER" id="PTHR16433">
    <property type="entry name" value="DOLICHOL-PHOSPHATE MANNOSYLTRANSFERASE SUBUNIT 3"/>
    <property type="match status" value="1"/>
</dbReference>
<evidence type="ECO:0000256" key="1">
    <source>
        <dbReference type="ARBA" id="ARBA00004477"/>
    </source>
</evidence>